<evidence type="ECO:0000256" key="4">
    <source>
        <dbReference type="ARBA" id="ARBA00022692"/>
    </source>
</evidence>
<dbReference type="PANTHER" id="PTHR30576:SF10">
    <property type="entry name" value="SLL5057 PROTEIN"/>
    <property type="match status" value="1"/>
</dbReference>
<keyword evidence="5 7" id="KW-1133">Transmembrane helix</keyword>
<evidence type="ECO:0000313" key="9">
    <source>
        <dbReference type="EMBL" id="RLV48356.1"/>
    </source>
</evidence>
<feature type="transmembrane region" description="Helical" evidence="7">
    <location>
        <begin position="288"/>
        <end position="309"/>
    </location>
</feature>
<evidence type="ECO:0000256" key="7">
    <source>
        <dbReference type="SAM" id="Phobius"/>
    </source>
</evidence>
<protein>
    <submittedName>
        <fullName evidence="9">Sugar transferase</fullName>
    </submittedName>
</protein>
<keyword evidence="3 9" id="KW-0808">Transferase</keyword>
<dbReference type="AlphaFoldDB" id="A0A3L8NYQ9"/>
<dbReference type="Pfam" id="PF02397">
    <property type="entry name" value="Bac_transf"/>
    <property type="match status" value="1"/>
</dbReference>
<accession>A0A3L8NYQ9</accession>
<gene>
    <name evidence="9" type="ORF">D9V37_15900</name>
</gene>
<sequence length="476" mass="51330">MLSSGAASSRVLLPLICLGLDLGLVLVAILAATGLRQSLPFLDGAQDVGVLVDSITGPIVVGWLAMLGLFGTYRSHALAAGTEAYRGVVNASIVFAGFVGIACYLFKVELSRGFFVMAFVIGIPLLVAGRLALRRGVHAARRRGLLRHRVLVAGDSAHIDEIATIMARESWLGYGVVGALRAHGQSDLEATATGVPYVGDAAEAADTALRVRADAIIVAGGAFRSSVELRRAQWALEDQHVAIIVAPSVTDVARERVAIRPVAGLPLVHVERPQGQAASRWAKRVFDLLGAGLLVLLLSPLLVFAAIVVKRHDGGPVLFRQVRVGRDGQRFAMLKFRSMVVDAEARLAELSAANQSDGLLFKVADDPRITAPGRWLRRYSVDELPQLFNVLRGDMSLVGPRPALPDEVSRYDTDVSRRLRVRPGITGLWQVSGRSDLSWEDTVRLDLYYVDNWSMLQDLLILARTVKAVVGSDGAY</sequence>
<keyword evidence="4 7" id="KW-0812">Transmembrane</keyword>
<evidence type="ECO:0000256" key="6">
    <source>
        <dbReference type="ARBA" id="ARBA00023136"/>
    </source>
</evidence>
<dbReference type="InterPro" id="IPR003362">
    <property type="entry name" value="Bact_transf"/>
</dbReference>
<keyword evidence="6 7" id="KW-0472">Membrane</keyword>
<name>A0A3L8NYQ9_9ACTN</name>
<feature type="transmembrane region" description="Helical" evidence="7">
    <location>
        <begin position="85"/>
        <end position="107"/>
    </location>
</feature>
<dbReference type="NCBIfam" id="TIGR03025">
    <property type="entry name" value="EPS_sugtrans"/>
    <property type="match status" value="1"/>
</dbReference>
<dbReference type="Proteomes" id="UP000281708">
    <property type="component" value="Unassembled WGS sequence"/>
</dbReference>
<dbReference type="InterPro" id="IPR017475">
    <property type="entry name" value="EPS_sugar_tfrase"/>
</dbReference>
<evidence type="ECO:0000256" key="3">
    <source>
        <dbReference type="ARBA" id="ARBA00022679"/>
    </source>
</evidence>
<dbReference type="GO" id="GO:0016020">
    <property type="term" value="C:membrane"/>
    <property type="evidence" value="ECO:0007669"/>
    <property type="project" value="UniProtKB-SubCell"/>
</dbReference>
<dbReference type="Pfam" id="PF13727">
    <property type="entry name" value="CoA_binding_3"/>
    <property type="match status" value="1"/>
</dbReference>
<comment type="similarity">
    <text evidence="2">Belongs to the bacterial sugar transferase family.</text>
</comment>
<dbReference type="PANTHER" id="PTHR30576">
    <property type="entry name" value="COLANIC BIOSYNTHESIS UDP-GLUCOSE LIPID CARRIER TRANSFERASE"/>
    <property type="match status" value="1"/>
</dbReference>
<organism evidence="9 10">
    <name type="scientific">Nocardioides mangrovicus</name>
    <dbReference type="NCBI Taxonomy" id="2478913"/>
    <lineage>
        <taxon>Bacteria</taxon>
        <taxon>Bacillati</taxon>
        <taxon>Actinomycetota</taxon>
        <taxon>Actinomycetes</taxon>
        <taxon>Propionibacteriales</taxon>
        <taxon>Nocardioidaceae</taxon>
        <taxon>Nocardioides</taxon>
    </lineage>
</organism>
<proteinExistence type="inferred from homology"/>
<comment type="subcellular location">
    <subcellularLocation>
        <location evidence="1">Membrane</location>
        <topology evidence="1">Multi-pass membrane protein</topology>
    </subcellularLocation>
</comment>
<feature type="domain" description="Bacterial sugar transferase" evidence="8">
    <location>
        <begin position="283"/>
        <end position="470"/>
    </location>
</feature>
<feature type="transmembrane region" description="Helical" evidence="7">
    <location>
        <begin position="55"/>
        <end position="73"/>
    </location>
</feature>
<reference evidence="9 10" key="1">
    <citation type="submission" date="2018-10" db="EMBL/GenBank/DDBJ databases">
        <title>Marmoricola sp. 4Q3S-7 whole genome shotgun sequence.</title>
        <authorList>
            <person name="Li F."/>
        </authorList>
    </citation>
    <scope>NUCLEOTIDE SEQUENCE [LARGE SCALE GENOMIC DNA]</scope>
    <source>
        <strain evidence="9 10">4Q3S-7</strain>
    </source>
</reference>
<feature type="transmembrane region" description="Helical" evidence="7">
    <location>
        <begin position="12"/>
        <end position="35"/>
    </location>
</feature>
<comment type="caution">
    <text evidence="9">The sequence shown here is derived from an EMBL/GenBank/DDBJ whole genome shotgun (WGS) entry which is preliminary data.</text>
</comment>
<dbReference type="EMBL" id="RDBE01000010">
    <property type="protein sequence ID" value="RLV48356.1"/>
    <property type="molecule type" value="Genomic_DNA"/>
</dbReference>
<feature type="transmembrane region" description="Helical" evidence="7">
    <location>
        <begin position="113"/>
        <end position="133"/>
    </location>
</feature>
<evidence type="ECO:0000259" key="8">
    <source>
        <dbReference type="Pfam" id="PF02397"/>
    </source>
</evidence>
<evidence type="ECO:0000256" key="5">
    <source>
        <dbReference type="ARBA" id="ARBA00022989"/>
    </source>
</evidence>
<evidence type="ECO:0000256" key="1">
    <source>
        <dbReference type="ARBA" id="ARBA00004141"/>
    </source>
</evidence>
<evidence type="ECO:0000256" key="2">
    <source>
        <dbReference type="ARBA" id="ARBA00006464"/>
    </source>
</evidence>
<dbReference type="GO" id="GO:0016780">
    <property type="term" value="F:phosphotransferase activity, for other substituted phosphate groups"/>
    <property type="evidence" value="ECO:0007669"/>
    <property type="project" value="TreeGrafter"/>
</dbReference>
<dbReference type="OrthoDB" id="9808602at2"/>
<evidence type="ECO:0000313" key="10">
    <source>
        <dbReference type="Proteomes" id="UP000281708"/>
    </source>
</evidence>
<keyword evidence="10" id="KW-1185">Reference proteome</keyword>